<feature type="transmembrane region" description="Helical" evidence="1">
    <location>
        <begin position="108"/>
        <end position="126"/>
    </location>
</feature>
<keyword evidence="1" id="KW-0812">Transmembrane</keyword>
<evidence type="ECO:0000313" key="3">
    <source>
        <dbReference type="Proteomes" id="UP000023152"/>
    </source>
</evidence>
<dbReference type="EMBL" id="ASPP01021695">
    <property type="protein sequence ID" value="ETO12132.1"/>
    <property type="molecule type" value="Genomic_DNA"/>
</dbReference>
<keyword evidence="1" id="KW-1133">Transmembrane helix</keyword>
<feature type="transmembrane region" description="Helical" evidence="1">
    <location>
        <begin position="74"/>
        <end position="96"/>
    </location>
</feature>
<keyword evidence="3" id="KW-1185">Reference proteome</keyword>
<name>X6MFD6_RETFI</name>
<protein>
    <recommendedName>
        <fullName evidence="4">Transmembrane protein</fullName>
    </recommendedName>
</protein>
<accession>X6MFD6</accession>
<gene>
    <name evidence="2" type="ORF">RFI_25247</name>
</gene>
<organism evidence="2 3">
    <name type="scientific">Reticulomyxa filosa</name>
    <dbReference type="NCBI Taxonomy" id="46433"/>
    <lineage>
        <taxon>Eukaryota</taxon>
        <taxon>Sar</taxon>
        <taxon>Rhizaria</taxon>
        <taxon>Retaria</taxon>
        <taxon>Foraminifera</taxon>
        <taxon>Monothalamids</taxon>
        <taxon>Reticulomyxidae</taxon>
        <taxon>Reticulomyxa</taxon>
    </lineage>
</organism>
<proteinExistence type="predicted"/>
<dbReference type="Proteomes" id="UP000023152">
    <property type="component" value="Unassembled WGS sequence"/>
</dbReference>
<feature type="transmembrane region" description="Helical" evidence="1">
    <location>
        <begin position="50"/>
        <end position="68"/>
    </location>
</feature>
<feature type="transmembrane region" description="Helical" evidence="1">
    <location>
        <begin position="132"/>
        <end position="154"/>
    </location>
</feature>
<evidence type="ECO:0008006" key="4">
    <source>
        <dbReference type="Google" id="ProtNLM"/>
    </source>
</evidence>
<dbReference type="AlphaFoldDB" id="X6MFD6"/>
<evidence type="ECO:0000313" key="2">
    <source>
        <dbReference type="EMBL" id="ETO12132.1"/>
    </source>
</evidence>
<sequence length="286" mass="33423">MDSSKWKLEPANSKSTYLSPITEKGKDVIQDVINVDKLSDWSYQKRKLKIAAVGTGLGLFGGYVYGVYRGVTNVWLFGRYLTTGALLGTLAAYPIIGVPQMLTKKHRWAYGLMLGAFWGAALGYSQRGFRFVPVYSIMGVGLCYTVLLIWYFYFIVIITCMRQLVEPIYYFHFLKWPEYDPPIWWPYQPTHPLDILDLEIERERNDVIYVEDLQYFKDTKTATKSKLLDMQLRMELEEGFVKRSPTQKSNREIMHVGEWIRKQRDEKIAHPFEENKLSHLPTTEFK</sequence>
<keyword evidence="1" id="KW-0472">Membrane</keyword>
<reference evidence="2 3" key="1">
    <citation type="journal article" date="2013" name="Curr. Biol.">
        <title>The Genome of the Foraminiferan Reticulomyxa filosa.</title>
        <authorList>
            <person name="Glockner G."/>
            <person name="Hulsmann N."/>
            <person name="Schleicher M."/>
            <person name="Noegel A.A."/>
            <person name="Eichinger L."/>
            <person name="Gallinger C."/>
            <person name="Pawlowski J."/>
            <person name="Sierra R."/>
            <person name="Euteneuer U."/>
            <person name="Pillet L."/>
            <person name="Moustafa A."/>
            <person name="Platzer M."/>
            <person name="Groth M."/>
            <person name="Szafranski K."/>
            <person name="Schliwa M."/>
        </authorList>
    </citation>
    <scope>NUCLEOTIDE SEQUENCE [LARGE SCALE GENOMIC DNA]</scope>
</reference>
<comment type="caution">
    <text evidence="2">The sequence shown here is derived from an EMBL/GenBank/DDBJ whole genome shotgun (WGS) entry which is preliminary data.</text>
</comment>
<evidence type="ECO:0000256" key="1">
    <source>
        <dbReference type="SAM" id="Phobius"/>
    </source>
</evidence>